<sequence length="273" mass="29423">MSENQADPRSVFVIHGRNEPARKGLFDFLRAIGLSPIEWSEAISMTGSASPYIGDVLDAVFRRAQAVVVLQTPDDVAHLHESLTYPGDPETQPQMQPRPNVLYEAGMAMGRSPDRTVIVELGQVKVFSDIHGRHAVRLDNSVAKRQDLATRLRNAGCAVKLDGTDWHEAGDLTPPRPPGGGLPLGRKLPSSQSSGLPRLAARLHERGGNKLSDVIVTNHGPGTVYELMAEPIDPDDMLRSSDELPVPQLPAGKSVGHVPLSGGVSQHRAGQLF</sequence>
<dbReference type="AlphaFoldDB" id="A0A7Z0EBC0"/>
<evidence type="ECO:0000259" key="2">
    <source>
        <dbReference type="Pfam" id="PF10137"/>
    </source>
</evidence>
<feature type="region of interest" description="Disordered" evidence="1">
    <location>
        <begin position="165"/>
        <end position="195"/>
    </location>
</feature>
<organism evidence="3 4">
    <name type="scientific">Glaciibacter psychrotolerans</name>
    <dbReference type="NCBI Taxonomy" id="670054"/>
    <lineage>
        <taxon>Bacteria</taxon>
        <taxon>Bacillati</taxon>
        <taxon>Actinomycetota</taxon>
        <taxon>Actinomycetes</taxon>
        <taxon>Micrococcales</taxon>
        <taxon>Microbacteriaceae</taxon>
        <taxon>Glaciibacter</taxon>
    </lineage>
</organism>
<name>A0A7Z0EBC0_9MICO</name>
<dbReference type="Proteomes" id="UP000537260">
    <property type="component" value="Unassembled WGS sequence"/>
</dbReference>
<dbReference type="RefSeq" id="WP_179577420.1">
    <property type="nucleotide sequence ID" value="NZ_JACCFM010000001.1"/>
</dbReference>
<evidence type="ECO:0000313" key="3">
    <source>
        <dbReference type="EMBL" id="NYJ18522.1"/>
    </source>
</evidence>
<evidence type="ECO:0000313" key="4">
    <source>
        <dbReference type="Proteomes" id="UP000537260"/>
    </source>
</evidence>
<keyword evidence="4" id="KW-1185">Reference proteome</keyword>
<evidence type="ECO:0000256" key="1">
    <source>
        <dbReference type="SAM" id="MobiDB-lite"/>
    </source>
</evidence>
<dbReference type="EMBL" id="JACCFM010000001">
    <property type="protein sequence ID" value="NYJ18522.1"/>
    <property type="molecule type" value="Genomic_DNA"/>
</dbReference>
<proteinExistence type="predicted"/>
<reference evidence="3 4" key="1">
    <citation type="submission" date="2020-07" db="EMBL/GenBank/DDBJ databases">
        <title>Sequencing the genomes of 1000 actinobacteria strains.</title>
        <authorList>
            <person name="Klenk H.-P."/>
        </authorList>
    </citation>
    <scope>NUCLEOTIDE SEQUENCE [LARGE SCALE GENOMIC DNA]</scope>
    <source>
        <strain evidence="3 4">LI1</strain>
    </source>
</reference>
<protein>
    <recommendedName>
        <fullName evidence="2">CD-NTase-associated protein 12/Pycsar effector protein TIR domain-containing protein</fullName>
    </recommendedName>
</protein>
<dbReference type="InterPro" id="IPR019302">
    <property type="entry name" value="CAP12/PCTIR_TIR_dom"/>
</dbReference>
<dbReference type="GO" id="GO:0050135">
    <property type="term" value="F:NADP+ nucleosidase activity"/>
    <property type="evidence" value="ECO:0007669"/>
    <property type="project" value="InterPro"/>
</dbReference>
<accession>A0A7Z0EBC0</accession>
<feature type="region of interest" description="Disordered" evidence="1">
    <location>
        <begin position="253"/>
        <end position="273"/>
    </location>
</feature>
<dbReference type="Pfam" id="PF10137">
    <property type="entry name" value="CAP12-PCTIR_TIR"/>
    <property type="match status" value="1"/>
</dbReference>
<feature type="domain" description="CD-NTase-associated protein 12/Pycsar effector protein TIR" evidence="2">
    <location>
        <begin position="11"/>
        <end position="139"/>
    </location>
</feature>
<comment type="caution">
    <text evidence="3">The sequence shown here is derived from an EMBL/GenBank/DDBJ whole genome shotgun (WGS) entry which is preliminary data.</text>
</comment>
<gene>
    <name evidence="3" type="ORF">HNR05_000313</name>
</gene>